<organism evidence="1 2">
    <name type="scientific">Rhododendron molle</name>
    <name type="common">Chinese azalea</name>
    <name type="synonym">Azalea mollis</name>
    <dbReference type="NCBI Taxonomy" id="49168"/>
    <lineage>
        <taxon>Eukaryota</taxon>
        <taxon>Viridiplantae</taxon>
        <taxon>Streptophyta</taxon>
        <taxon>Embryophyta</taxon>
        <taxon>Tracheophyta</taxon>
        <taxon>Spermatophyta</taxon>
        <taxon>Magnoliopsida</taxon>
        <taxon>eudicotyledons</taxon>
        <taxon>Gunneridae</taxon>
        <taxon>Pentapetalae</taxon>
        <taxon>asterids</taxon>
        <taxon>Ericales</taxon>
        <taxon>Ericaceae</taxon>
        <taxon>Ericoideae</taxon>
        <taxon>Rhodoreae</taxon>
        <taxon>Rhododendron</taxon>
    </lineage>
</organism>
<keyword evidence="2" id="KW-1185">Reference proteome</keyword>
<evidence type="ECO:0000313" key="2">
    <source>
        <dbReference type="Proteomes" id="UP001062846"/>
    </source>
</evidence>
<protein>
    <submittedName>
        <fullName evidence="1">Uncharacterized protein</fullName>
    </submittedName>
</protein>
<evidence type="ECO:0000313" key="1">
    <source>
        <dbReference type="EMBL" id="KAI8551498.1"/>
    </source>
</evidence>
<name>A0ACC0NG85_RHOML</name>
<comment type="caution">
    <text evidence="1">The sequence shown here is derived from an EMBL/GenBank/DDBJ whole genome shotgun (WGS) entry which is preliminary data.</text>
</comment>
<accession>A0ACC0NG85</accession>
<gene>
    <name evidence="1" type="ORF">RHMOL_Rhmol06G0191300</name>
</gene>
<dbReference type="EMBL" id="CM046393">
    <property type="protein sequence ID" value="KAI8551498.1"/>
    <property type="molecule type" value="Genomic_DNA"/>
</dbReference>
<reference evidence="1" key="1">
    <citation type="submission" date="2022-02" db="EMBL/GenBank/DDBJ databases">
        <title>Plant Genome Project.</title>
        <authorList>
            <person name="Zhang R.-G."/>
        </authorList>
    </citation>
    <scope>NUCLEOTIDE SEQUENCE</scope>
    <source>
        <strain evidence="1">AT1</strain>
    </source>
</reference>
<dbReference type="Proteomes" id="UP001062846">
    <property type="component" value="Chromosome 6"/>
</dbReference>
<proteinExistence type="predicted"/>
<sequence>MSSLTQRILLGEFDGSSSDDEEIAMAQLIMTRQYRKFQRRRQQGGHVGSTSGQAWIPRDKVGADQRINADYFCENDATEAAGLSSIQKMIAALRMMAYGTPADSLDEYLKIEESTTVDSLRNFYSTVRT</sequence>